<reference evidence="2" key="1">
    <citation type="submission" date="2013-10" db="EMBL/GenBank/DDBJ databases">
        <title>Genome sequencing of Onchocerca volvulus.</title>
        <authorList>
            <person name="Cotton J."/>
            <person name="Tsai J."/>
            <person name="Stanley E."/>
            <person name="Tracey A."/>
            <person name="Holroyd N."/>
            <person name="Lustigman S."/>
            <person name="Berriman M."/>
        </authorList>
    </citation>
    <scope>NUCLEOTIDE SEQUENCE</scope>
</reference>
<dbReference type="EnsemblMetazoa" id="OVOC11655.1">
    <property type="protein sequence ID" value="OVOC11655.1"/>
    <property type="gene ID" value="WBGene00248464"/>
</dbReference>
<accession>A0A8R1XN70</accession>
<keyword evidence="2" id="KW-1185">Reference proteome</keyword>
<proteinExistence type="predicted"/>
<evidence type="ECO:0000313" key="1">
    <source>
        <dbReference type="EnsemblMetazoa" id="OVOC11655.1"/>
    </source>
</evidence>
<name>A0A8R1XN70_ONCVO</name>
<protein>
    <submittedName>
        <fullName evidence="1">Uncharacterized protein</fullName>
    </submittedName>
</protein>
<organism evidence="1 2">
    <name type="scientific">Onchocerca volvulus</name>
    <dbReference type="NCBI Taxonomy" id="6282"/>
    <lineage>
        <taxon>Eukaryota</taxon>
        <taxon>Metazoa</taxon>
        <taxon>Ecdysozoa</taxon>
        <taxon>Nematoda</taxon>
        <taxon>Chromadorea</taxon>
        <taxon>Rhabditida</taxon>
        <taxon>Spirurina</taxon>
        <taxon>Spiruromorpha</taxon>
        <taxon>Filarioidea</taxon>
        <taxon>Onchocercidae</taxon>
        <taxon>Onchocerca</taxon>
    </lineage>
</organism>
<sequence>MQDVPKFRFKPQQSKLWAETFNYLKLGFCCPAHAGRSKISLQATAVETLGRNIQLPQTWDVPKFRFKPQQSKLWAETFNYLKLGFCCPAHAGRSKISLQATAVETLGRNIQLPQTWVIKPIFCCPAHAGRSKISLQATAVETLGRNIQLPQTWDVPKFRFKPQQSKLWAETFNYLKLG</sequence>
<evidence type="ECO:0000313" key="2">
    <source>
        <dbReference type="Proteomes" id="UP000024404"/>
    </source>
</evidence>
<dbReference type="EMBL" id="CMVM020000002">
    <property type="status" value="NOT_ANNOTATED_CDS"/>
    <property type="molecule type" value="Genomic_DNA"/>
</dbReference>
<dbReference type="AlphaFoldDB" id="A0A8R1XN70"/>
<dbReference type="Proteomes" id="UP000024404">
    <property type="component" value="Unassembled WGS sequence"/>
</dbReference>
<reference evidence="1" key="2">
    <citation type="submission" date="2022-06" db="UniProtKB">
        <authorList>
            <consortium name="EnsemblMetazoa"/>
        </authorList>
    </citation>
    <scope>IDENTIFICATION</scope>
</reference>